<evidence type="ECO:0000313" key="2">
    <source>
        <dbReference type="EMBL" id="SMX31808.1"/>
    </source>
</evidence>
<keyword evidence="1" id="KW-0812">Transmembrane</keyword>
<organism evidence="2 3">
    <name type="scientific">Maliponia aquimaris</name>
    <dbReference type="NCBI Taxonomy" id="1673631"/>
    <lineage>
        <taxon>Bacteria</taxon>
        <taxon>Pseudomonadati</taxon>
        <taxon>Pseudomonadota</taxon>
        <taxon>Alphaproteobacteria</taxon>
        <taxon>Rhodobacterales</taxon>
        <taxon>Paracoccaceae</taxon>
        <taxon>Maliponia</taxon>
    </lineage>
</organism>
<dbReference type="RefSeq" id="WP_094018963.1">
    <property type="nucleotide sequence ID" value="NZ_FXYF01000001.1"/>
</dbReference>
<accession>A0A238JM99</accession>
<protein>
    <submittedName>
        <fullName evidence="2">Uncharacterized protein</fullName>
    </submittedName>
</protein>
<gene>
    <name evidence="2" type="ORF">MAA8898_00046</name>
</gene>
<proteinExistence type="predicted"/>
<name>A0A238JM99_9RHOB</name>
<feature type="transmembrane region" description="Helical" evidence="1">
    <location>
        <begin position="57"/>
        <end position="78"/>
    </location>
</feature>
<keyword evidence="1" id="KW-1133">Transmembrane helix</keyword>
<sequence length="79" mass="8950">MSNRLDEATLRARYEAGVKAHKRQQQQRRGEVTALVIAVSTYDELARTRRVEKMAHAAQLFCIAAAFVIPNLLFMAYAL</sequence>
<keyword evidence="1" id="KW-0472">Membrane</keyword>
<evidence type="ECO:0000256" key="1">
    <source>
        <dbReference type="SAM" id="Phobius"/>
    </source>
</evidence>
<dbReference type="AlphaFoldDB" id="A0A238JM99"/>
<reference evidence="2 3" key="1">
    <citation type="submission" date="2017-05" db="EMBL/GenBank/DDBJ databases">
        <authorList>
            <person name="Song R."/>
            <person name="Chenine A.L."/>
            <person name="Ruprecht R.M."/>
        </authorList>
    </citation>
    <scope>NUCLEOTIDE SEQUENCE [LARGE SCALE GENOMIC DNA]</scope>
    <source>
        <strain evidence="2 3">CECT 8898</strain>
    </source>
</reference>
<dbReference type="OrthoDB" id="7874442at2"/>
<evidence type="ECO:0000313" key="3">
    <source>
        <dbReference type="Proteomes" id="UP000207598"/>
    </source>
</evidence>
<dbReference type="EMBL" id="FXYF01000001">
    <property type="protein sequence ID" value="SMX31808.1"/>
    <property type="molecule type" value="Genomic_DNA"/>
</dbReference>
<keyword evidence="3" id="KW-1185">Reference proteome</keyword>
<dbReference type="Proteomes" id="UP000207598">
    <property type="component" value="Unassembled WGS sequence"/>
</dbReference>